<protein>
    <submittedName>
        <fullName evidence="1">Uncharacterized protein</fullName>
    </submittedName>
</protein>
<dbReference type="AlphaFoldDB" id="A0A2P2PBI6"/>
<proteinExistence type="predicted"/>
<name>A0A2P2PBI6_RHIMU</name>
<organism evidence="1">
    <name type="scientific">Rhizophora mucronata</name>
    <name type="common">Asiatic mangrove</name>
    <dbReference type="NCBI Taxonomy" id="61149"/>
    <lineage>
        <taxon>Eukaryota</taxon>
        <taxon>Viridiplantae</taxon>
        <taxon>Streptophyta</taxon>
        <taxon>Embryophyta</taxon>
        <taxon>Tracheophyta</taxon>
        <taxon>Spermatophyta</taxon>
        <taxon>Magnoliopsida</taxon>
        <taxon>eudicotyledons</taxon>
        <taxon>Gunneridae</taxon>
        <taxon>Pentapetalae</taxon>
        <taxon>rosids</taxon>
        <taxon>fabids</taxon>
        <taxon>Malpighiales</taxon>
        <taxon>Rhizophoraceae</taxon>
        <taxon>Rhizophora</taxon>
    </lineage>
</organism>
<evidence type="ECO:0000313" key="1">
    <source>
        <dbReference type="EMBL" id="MBX52087.1"/>
    </source>
</evidence>
<accession>A0A2P2PBI6</accession>
<dbReference type="EMBL" id="GGEC01071603">
    <property type="protein sequence ID" value="MBX52087.1"/>
    <property type="molecule type" value="Transcribed_RNA"/>
</dbReference>
<reference evidence="1" key="1">
    <citation type="submission" date="2018-02" db="EMBL/GenBank/DDBJ databases">
        <title>Rhizophora mucronata_Transcriptome.</title>
        <authorList>
            <person name="Meera S.P."/>
            <person name="Sreeshan A."/>
            <person name="Augustine A."/>
        </authorList>
    </citation>
    <scope>NUCLEOTIDE SEQUENCE</scope>
    <source>
        <tissue evidence="1">Leaf</tissue>
    </source>
</reference>
<sequence>MDGLMTLLHNVAISSIIHYSHGYWLTSTSNPLSPSDGWNMPHFRSLQGRGI</sequence>